<protein>
    <recommendedName>
        <fullName evidence="4">DUF3558 domain-containing protein</fullName>
    </recommendedName>
</protein>
<gene>
    <name evidence="2" type="ORF">ACG04Q_20030</name>
</gene>
<dbReference type="RefSeq" id="WP_394513081.1">
    <property type="nucleotide sequence ID" value="NZ_JBIGHX010000008.1"/>
</dbReference>
<evidence type="ECO:0000313" key="2">
    <source>
        <dbReference type="EMBL" id="MFG6463875.1"/>
    </source>
</evidence>
<proteinExistence type="predicted"/>
<keyword evidence="1" id="KW-0732">Signal</keyword>
<dbReference type="Proteomes" id="UP001606302">
    <property type="component" value="Unassembled WGS sequence"/>
</dbReference>
<accession>A0ABW7GQ41</accession>
<feature type="signal peptide" evidence="1">
    <location>
        <begin position="1"/>
        <end position="25"/>
    </location>
</feature>
<evidence type="ECO:0000256" key="1">
    <source>
        <dbReference type="SAM" id="SignalP"/>
    </source>
</evidence>
<reference evidence="2 3" key="1">
    <citation type="submission" date="2024-08" db="EMBL/GenBank/DDBJ databases">
        <authorList>
            <person name="Lu H."/>
        </authorList>
    </citation>
    <scope>NUCLEOTIDE SEQUENCE [LARGE SCALE GENOMIC DNA]</scope>
    <source>
        <strain evidence="2 3">DXS20W</strain>
    </source>
</reference>
<organism evidence="2 3">
    <name type="scientific">Pelomonas lactea</name>
    <dbReference type="NCBI Taxonomy" id="3299030"/>
    <lineage>
        <taxon>Bacteria</taxon>
        <taxon>Pseudomonadati</taxon>
        <taxon>Pseudomonadota</taxon>
        <taxon>Betaproteobacteria</taxon>
        <taxon>Burkholderiales</taxon>
        <taxon>Sphaerotilaceae</taxon>
        <taxon>Roseateles</taxon>
    </lineage>
</organism>
<evidence type="ECO:0000313" key="3">
    <source>
        <dbReference type="Proteomes" id="UP001606302"/>
    </source>
</evidence>
<dbReference type="EMBL" id="JBIGHX010000008">
    <property type="protein sequence ID" value="MFG6463875.1"/>
    <property type="molecule type" value="Genomic_DNA"/>
</dbReference>
<sequence>MKTSHPLRTALAALTLAGALPAAIAAPAACPFSPDQLAQALGGRFAAGQEEPGIGGSSCKYASAGGGGSSVWVIVLKPGADQDMMRTMTAGGPRVKFEPIPGDPDGAARVRGGADENLVDVSYKRAGHVVFLRSLPAGHEPDARKREARAAELAGRLLKLPRLP</sequence>
<feature type="chain" id="PRO_5047070763" description="DUF3558 domain-containing protein" evidence="1">
    <location>
        <begin position="26"/>
        <end position="164"/>
    </location>
</feature>
<evidence type="ECO:0008006" key="4">
    <source>
        <dbReference type="Google" id="ProtNLM"/>
    </source>
</evidence>
<comment type="caution">
    <text evidence="2">The sequence shown here is derived from an EMBL/GenBank/DDBJ whole genome shotgun (WGS) entry which is preliminary data.</text>
</comment>
<keyword evidence="3" id="KW-1185">Reference proteome</keyword>
<name>A0ABW7GQ41_9BURK</name>